<dbReference type="SUPFAM" id="SSF46785">
    <property type="entry name" value="Winged helix' DNA-binding domain"/>
    <property type="match status" value="1"/>
</dbReference>
<protein>
    <submittedName>
        <fullName evidence="5">Helix-turn-helix domain-containing protein</fullName>
    </submittedName>
</protein>
<evidence type="ECO:0000256" key="1">
    <source>
        <dbReference type="ARBA" id="ARBA00023015"/>
    </source>
</evidence>
<keyword evidence="3" id="KW-0804">Transcription</keyword>
<dbReference type="Gene3D" id="1.10.10.10">
    <property type="entry name" value="Winged helix-like DNA-binding domain superfamily/Winged helix DNA-binding domain"/>
    <property type="match status" value="1"/>
</dbReference>
<dbReference type="PROSITE" id="PS51118">
    <property type="entry name" value="HTH_HXLR"/>
    <property type="match status" value="1"/>
</dbReference>
<accession>A0ABZ0QII9</accession>
<keyword evidence="6" id="KW-1185">Reference proteome</keyword>
<reference evidence="5 6" key="1">
    <citation type="submission" date="2023-11" db="EMBL/GenBank/DDBJ databases">
        <title>Plant-associative lifestyle of Vibrio porteresiae and its evolutionary dynamics.</title>
        <authorList>
            <person name="Rameshkumar N."/>
            <person name="Kirti K."/>
        </authorList>
    </citation>
    <scope>NUCLEOTIDE SEQUENCE [LARGE SCALE GENOMIC DNA]</scope>
    <source>
        <strain evidence="5 6">MSSRF30</strain>
    </source>
</reference>
<proteinExistence type="predicted"/>
<dbReference type="PANTHER" id="PTHR33204:SF37">
    <property type="entry name" value="HTH-TYPE TRANSCRIPTIONAL REGULATOR YODB"/>
    <property type="match status" value="1"/>
</dbReference>
<dbReference type="PANTHER" id="PTHR33204">
    <property type="entry name" value="TRANSCRIPTIONAL REGULATOR, MARR FAMILY"/>
    <property type="match status" value="1"/>
</dbReference>
<keyword evidence="2" id="KW-0238">DNA-binding</keyword>
<dbReference type="InterPro" id="IPR036388">
    <property type="entry name" value="WH-like_DNA-bd_sf"/>
</dbReference>
<evidence type="ECO:0000313" key="5">
    <source>
        <dbReference type="EMBL" id="WPC75861.1"/>
    </source>
</evidence>
<keyword evidence="1" id="KW-0805">Transcription regulation</keyword>
<dbReference type="RefSeq" id="WP_261897834.1">
    <property type="nucleotide sequence ID" value="NZ_AP024896.1"/>
</dbReference>
<dbReference type="EMBL" id="CP138204">
    <property type="protein sequence ID" value="WPC75861.1"/>
    <property type="molecule type" value="Genomic_DNA"/>
</dbReference>
<dbReference type="Proteomes" id="UP001304071">
    <property type="component" value="Chromosome 2"/>
</dbReference>
<organism evidence="5 6">
    <name type="scientific">Vibrio porteresiae DSM 19223</name>
    <dbReference type="NCBI Taxonomy" id="1123496"/>
    <lineage>
        <taxon>Bacteria</taxon>
        <taxon>Pseudomonadati</taxon>
        <taxon>Pseudomonadota</taxon>
        <taxon>Gammaproteobacteria</taxon>
        <taxon>Vibrionales</taxon>
        <taxon>Vibrionaceae</taxon>
        <taxon>Vibrio</taxon>
    </lineage>
</organism>
<evidence type="ECO:0000259" key="4">
    <source>
        <dbReference type="PROSITE" id="PS51118"/>
    </source>
</evidence>
<name>A0ABZ0QII9_9VIBR</name>
<dbReference type="Pfam" id="PF01638">
    <property type="entry name" value="HxlR"/>
    <property type="match status" value="1"/>
</dbReference>
<dbReference type="InterPro" id="IPR036390">
    <property type="entry name" value="WH_DNA-bd_sf"/>
</dbReference>
<sequence length="116" mass="13480">MKYNIENRLLLDQIADKWSILILSQICQGPLRFNTLKRSLPGISQKSLTQALRKLERNGILAREVQPTSPITVEYRVTALGLTLKEPFESLFNWARKYAHEVEKAQKEYDENYGNE</sequence>
<evidence type="ECO:0000313" key="6">
    <source>
        <dbReference type="Proteomes" id="UP001304071"/>
    </source>
</evidence>
<dbReference type="InterPro" id="IPR002577">
    <property type="entry name" value="HTH_HxlR"/>
</dbReference>
<evidence type="ECO:0000256" key="2">
    <source>
        <dbReference type="ARBA" id="ARBA00023125"/>
    </source>
</evidence>
<gene>
    <name evidence="5" type="ORF">R8Z52_23385</name>
</gene>
<dbReference type="InterPro" id="IPR011991">
    <property type="entry name" value="ArsR-like_HTH"/>
</dbReference>
<dbReference type="CDD" id="cd00090">
    <property type="entry name" value="HTH_ARSR"/>
    <property type="match status" value="1"/>
</dbReference>
<feature type="domain" description="HTH hxlR-type" evidence="4">
    <location>
        <begin position="5"/>
        <end position="103"/>
    </location>
</feature>
<evidence type="ECO:0000256" key="3">
    <source>
        <dbReference type="ARBA" id="ARBA00023163"/>
    </source>
</evidence>